<keyword evidence="6 12" id="KW-0698">rRNA processing</keyword>
<evidence type="ECO:0000256" key="11">
    <source>
        <dbReference type="ARBA" id="ARBA00047944"/>
    </source>
</evidence>
<keyword evidence="7 12" id="KW-0489">Methyltransferase</keyword>
<dbReference type="OrthoDB" id="9815641at2"/>
<dbReference type="eggNOG" id="COG1385">
    <property type="taxonomic scope" value="Bacteria"/>
</dbReference>
<comment type="subcellular location">
    <subcellularLocation>
        <location evidence="1 12">Cytoplasm</location>
    </subcellularLocation>
</comment>
<evidence type="ECO:0000256" key="7">
    <source>
        <dbReference type="ARBA" id="ARBA00022603"/>
    </source>
</evidence>
<dbReference type="SUPFAM" id="SSF88697">
    <property type="entry name" value="PUA domain-like"/>
    <property type="match status" value="1"/>
</dbReference>
<dbReference type="InterPro" id="IPR029026">
    <property type="entry name" value="tRNA_m1G_MTases_N"/>
</dbReference>
<dbReference type="InterPro" id="IPR046887">
    <property type="entry name" value="RsmE_PUA-like"/>
</dbReference>
<dbReference type="Pfam" id="PF04452">
    <property type="entry name" value="Methyltrans_RNA"/>
    <property type="match status" value="1"/>
</dbReference>
<evidence type="ECO:0000256" key="9">
    <source>
        <dbReference type="ARBA" id="ARBA00022691"/>
    </source>
</evidence>
<dbReference type="Pfam" id="PF20260">
    <property type="entry name" value="PUA_4"/>
    <property type="match status" value="1"/>
</dbReference>
<dbReference type="InterPro" id="IPR029028">
    <property type="entry name" value="Alpha/beta_knot_MTases"/>
</dbReference>
<protein>
    <recommendedName>
        <fullName evidence="4 12">Ribosomal RNA small subunit methyltransferase E</fullName>
        <ecNumber evidence="3 12">2.1.1.193</ecNumber>
    </recommendedName>
</protein>
<dbReference type="Proteomes" id="UP000002588">
    <property type="component" value="Chromosome"/>
</dbReference>
<dbReference type="GO" id="GO:0005737">
    <property type="term" value="C:cytoplasm"/>
    <property type="evidence" value="ECO:0007669"/>
    <property type="project" value="UniProtKB-SubCell"/>
</dbReference>
<evidence type="ECO:0000256" key="2">
    <source>
        <dbReference type="ARBA" id="ARBA00005528"/>
    </source>
</evidence>
<dbReference type="PIRSF" id="PIRSF015601">
    <property type="entry name" value="MTase_slr0722"/>
    <property type="match status" value="1"/>
</dbReference>
<evidence type="ECO:0000313" key="16">
    <source>
        <dbReference type="Proteomes" id="UP000002588"/>
    </source>
</evidence>
<dbReference type="GO" id="GO:0070042">
    <property type="term" value="F:rRNA (uridine-N3-)-methyltransferase activity"/>
    <property type="evidence" value="ECO:0007669"/>
    <property type="project" value="TreeGrafter"/>
</dbReference>
<comment type="function">
    <text evidence="10 12">Specifically methylates the N3 position of the uracil ring of uridine 1498 (m3U1498) in 16S rRNA. Acts on the fully assembled 30S ribosomal subunit.</text>
</comment>
<dbReference type="PANTHER" id="PTHR30027">
    <property type="entry name" value="RIBOSOMAL RNA SMALL SUBUNIT METHYLTRANSFERASE E"/>
    <property type="match status" value="1"/>
</dbReference>
<evidence type="ECO:0000313" key="15">
    <source>
        <dbReference type="EMBL" id="CAL95448.1"/>
    </source>
</evidence>
<dbReference type="Gene3D" id="2.40.240.20">
    <property type="entry name" value="Hypothetical PUA domain-like, domain 1"/>
    <property type="match status" value="1"/>
</dbReference>
<dbReference type="NCBIfam" id="NF008692">
    <property type="entry name" value="PRK11713.1-5"/>
    <property type="match status" value="1"/>
</dbReference>
<keyword evidence="9 12" id="KW-0949">S-adenosyl-L-methionine</keyword>
<evidence type="ECO:0000256" key="8">
    <source>
        <dbReference type="ARBA" id="ARBA00022679"/>
    </source>
</evidence>
<dbReference type="InterPro" id="IPR006700">
    <property type="entry name" value="RsmE"/>
</dbReference>
<dbReference type="EMBL" id="AM406670">
    <property type="protein sequence ID" value="CAL95448.1"/>
    <property type="molecule type" value="Genomic_DNA"/>
</dbReference>
<dbReference type="NCBIfam" id="TIGR00046">
    <property type="entry name" value="RsmE family RNA methyltransferase"/>
    <property type="match status" value="1"/>
</dbReference>
<evidence type="ECO:0000256" key="10">
    <source>
        <dbReference type="ARBA" id="ARBA00025699"/>
    </source>
</evidence>
<comment type="similarity">
    <text evidence="2 12">Belongs to the RNA methyltransferase RsmE family.</text>
</comment>
<dbReference type="SUPFAM" id="SSF75217">
    <property type="entry name" value="alpha/beta knot"/>
    <property type="match status" value="1"/>
</dbReference>
<dbReference type="STRING" id="62928.azo2832"/>
<dbReference type="PANTHER" id="PTHR30027:SF3">
    <property type="entry name" value="16S RRNA (URACIL(1498)-N(3))-METHYLTRANSFERASE"/>
    <property type="match status" value="1"/>
</dbReference>
<organism evidence="15 16">
    <name type="scientific">Azoarcus sp. (strain BH72)</name>
    <dbReference type="NCBI Taxonomy" id="418699"/>
    <lineage>
        <taxon>Bacteria</taxon>
        <taxon>Pseudomonadati</taxon>
        <taxon>Pseudomonadota</taxon>
        <taxon>Betaproteobacteria</taxon>
        <taxon>Rhodocyclales</taxon>
        <taxon>Zoogloeaceae</taxon>
        <taxon>Azoarcus</taxon>
    </lineage>
</organism>
<dbReference type="KEGG" id="azo:azo2832"/>
<evidence type="ECO:0000256" key="12">
    <source>
        <dbReference type="PIRNR" id="PIRNR015601"/>
    </source>
</evidence>
<proteinExistence type="inferred from homology"/>
<keyword evidence="8 12" id="KW-0808">Transferase</keyword>
<dbReference type="InterPro" id="IPR015947">
    <property type="entry name" value="PUA-like_sf"/>
</dbReference>
<evidence type="ECO:0000256" key="5">
    <source>
        <dbReference type="ARBA" id="ARBA00022490"/>
    </source>
</evidence>
<keyword evidence="5 12" id="KW-0963">Cytoplasm</keyword>
<evidence type="ECO:0000256" key="6">
    <source>
        <dbReference type="ARBA" id="ARBA00022552"/>
    </source>
</evidence>
<reference evidence="15 16" key="1">
    <citation type="journal article" date="2006" name="Nat. Biotechnol.">
        <title>Complete genome of the mutualistic, N2-fixing grass endophyte Azoarcus sp. strain BH72.</title>
        <authorList>
            <person name="Krause A."/>
            <person name="Ramakumar A."/>
            <person name="Bartels D."/>
            <person name="Battistoni F."/>
            <person name="Bekel T."/>
            <person name="Boch J."/>
            <person name="Boehm M."/>
            <person name="Friedrich F."/>
            <person name="Hurek T."/>
            <person name="Krause L."/>
            <person name="Linke B."/>
            <person name="McHardy A.C."/>
            <person name="Sarkar A."/>
            <person name="Schneiker S."/>
            <person name="Syed A.A."/>
            <person name="Thauer R."/>
            <person name="Vorhoelter F.-J."/>
            <person name="Weidner S."/>
            <person name="Puehler A."/>
            <person name="Reinhold-Hurek B."/>
            <person name="Kaiser O."/>
            <person name="Goesmann A."/>
        </authorList>
    </citation>
    <scope>NUCLEOTIDE SEQUENCE [LARGE SCALE GENOMIC DNA]</scope>
    <source>
        <strain evidence="15 16">BH72</strain>
    </source>
</reference>
<name>A1K9E3_AZOSB</name>
<feature type="domain" description="Ribosomal RNA small subunit methyltransferase E methyltransferase" evidence="13">
    <location>
        <begin position="73"/>
        <end position="237"/>
    </location>
</feature>
<gene>
    <name evidence="15" type="ordered locus">azo2832</name>
</gene>
<dbReference type="GO" id="GO:0070475">
    <property type="term" value="P:rRNA base methylation"/>
    <property type="evidence" value="ECO:0007669"/>
    <property type="project" value="TreeGrafter"/>
</dbReference>
<dbReference type="AlphaFoldDB" id="A1K9E3"/>
<dbReference type="Gene3D" id="3.40.1280.10">
    <property type="match status" value="1"/>
</dbReference>
<sequence>MISRFHFPGVLPRHGETALPDAVAHHATRVLRMRDGEPIVLFDGSGAEAEATLVLRGKSAAALISAYREVDRESPLDLVLVQALATGDKMDWIVQKAVELGARAVQPIQAERSVLRLAGERATRRREHWQQVAVGACEQSGRNRIPEVGEILSLQAYLAAAREDRATVRCVLDPAAAQGLSALPRPAGALHLLVGPEGGWSDDELAACAAAHCTPVGLGPRVLRTETAGLAMLAALQARWGDF</sequence>
<evidence type="ECO:0000259" key="13">
    <source>
        <dbReference type="Pfam" id="PF04452"/>
    </source>
</evidence>
<dbReference type="CDD" id="cd18084">
    <property type="entry name" value="RsmE-like"/>
    <property type="match status" value="1"/>
</dbReference>
<evidence type="ECO:0000256" key="1">
    <source>
        <dbReference type="ARBA" id="ARBA00004496"/>
    </source>
</evidence>
<feature type="domain" description="Ribosomal RNA small subunit methyltransferase E PUA-like" evidence="14">
    <location>
        <begin position="19"/>
        <end position="59"/>
    </location>
</feature>
<accession>A1K9E3</accession>
<evidence type="ECO:0000259" key="14">
    <source>
        <dbReference type="Pfam" id="PF20260"/>
    </source>
</evidence>
<comment type="catalytic activity">
    <reaction evidence="11 12">
        <text>uridine(1498) in 16S rRNA + S-adenosyl-L-methionine = N(3)-methyluridine(1498) in 16S rRNA + S-adenosyl-L-homocysteine + H(+)</text>
        <dbReference type="Rhea" id="RHEA:42920"/>
        <dbReference type="Rhea" id="RHEA-COMP:10283"/>
        <dbReference type="Rhea" id="RHEA-COMP:10284"/>
        <dbReference type="ChEBI" id="CHEBI:15378"/>
        <dbReference type="ChEBI" id="CHEBI:57856"/>
        <dbReference type="ChEBI" id="CHEBI:59789"/>
        <dbReference type="ChEBI" id="CHEBI:65315"/>
        <dbReference type="ChEBI" id="CHEBI:74502"/>
        <dbReference type="EC" id="2.1.1.193"/>
    </reaction>
</comment>
<dbReference type="RefSeq" id="WP_011766558.1">
    <property type="nucleotide sequence ID" value="NC_008702.1"/>
</dbReference>
<evidence type="ECO:0000256" key="3">
    <source>
        <dbReference type="ARBA" id="ARBA00012328"/>
    </source>
</evidence>
<evidence type="ECO:0000256" key="4">
    <source>
        <dbReference type="ARBA" id="ARBA00013673"/>
    </source>
</evidence>
<keyword evidence="16" id="KW-1185">Reference proteome</keyword>
<dbReference type="EC" id="2.1.1.193" evidence="3 12"/>
<dbReference type="InterPro" id="IPR046886">
    <property type="entry name" value="RsmE_MTase_dom"/>
</dbReference>
<dbReference type="HOGENOM" id="CLU_067442_5_1_4"/>